<name>A0AAW9RX07_9BACT</name>
<reference evidence="3 4" key="1">
    <citation type="submission" date="2024-04" db="EMBL/GenBank/DDBJ databases">
        <title>Novel genus in family Flammeovirgaceae.</title>
        <authorList>
            <person name="Nguyen T.H."/>
            <person name="Vuong T.Q."/>
            <person name="Le H."/>
            <person name="Kim S.-G."/>
        </authorList>
    </citation>
    <scope>NUCLEOTIDE SEQUENCE [LARGE SCALE GENOMIC DNA]</scope>
    <source>
        <strain evidence="3 4">JCM 23209</strain>
    </source>
</reference>
<dbReference type="PROSITE" id="PS51186">
    <property type="entry name" value="GNAT"/>
    <property type="match status" value="1"/>
</dbReference>
<evidence type="ECO:0000259" key="1">
    <source>
        <dbReference type="PROSITE" id="PS51186"/>
    </source>
</evidence>
<dbReference type="Gene3D" id="3.40.630.30">
    <property type="match status" value="1"/>
</dbReference>
<dbReference type="SUPFAM" id="SSF55729">
    <property type="entry name" value="Acyl-CoA N-acyltransferases (Nat)"/>
    <property type="match status" value="1"/>
</dbReference>
<dbReference type="GO" id="GO:0016747">
    <property type="term" value="F:acyltransferase activity, transferring groups other than amino-acyl groups"/>
    <property type="evidence" value="ECO:0007669"/>
    <property type="project" value="InterPro"/>
</dbReference>
<dbReference type="AlphaFoldDB" id="A0AAW9RX07"/>
<sequence length="98" mass="11335">MKNQMLIEHVQEGTKGYFKAIRQNTEAGRLTYTWAGEDKFIIDHTEVYPEFSKLGIGKQLVTEAVKFARDKHVKIIPLCPFAHKVFGKTEEIQDVLFH</sequence>
<evidence type="ECO:0000259" key="2">
    <source>
        <dbReference type="PROSITE" id="PS51729"/>
    </source>
</evidence>
<feature type="domain" description="N-acetyltransferase" evidence="2">
    <location>
        <begin position="10"/>
        <end position="97"/>
    </location>
</feature>
<keyword evidence="3" id="KW-0808">Transferase</keyword>
<dbReference type="PROSITE" id="PS51729">
    <property type="entry name" value="GNAT_YJDJ"/>
    <property type="match status" value="1"/>
</dbReference>
<protein>
    <submittedName>
        <fullName evidence="3">GNAT family N-acetyltransferase</fullName>
        <ecNumber evidence="3">2.3.1.-</ecNumber>
    </submittedName>
</protein>
<dbReference type="Pfam" id="PF14542">
    <property type="entry name" value="Acetyltransf_CG"/>
    <property type="match status" value="1"/>
</dbReference>
<dbReference type="CDD" id="cd04301">
    <property type="entry name" value="NAT_SF"/>
    <property type="match status" value="1"/>
</dbReference>
<keyword evidence="3" id="KW-0012">Acyltransferase</keyword>
<gene>
    <name evidence="3" type="ORF">AAG747_06840</name>
</gene>
<dbReference type="EC" id="2.3.1.-" evidence="3"/>
<dbReference type="InterPro" id="IPR016181">
    <property type="entry name" value="Acyl_CoA_acyltransferase"/>
</dbReference>
<dbReference type="Proteomes" id="UP001403385">
    <property type="component" value="Unassembled WGS sequence"/>
</dbReference>
<proteinExistence type="predicted"/>
<dbReference type="InterPro" id="IPR000182">
    <property type="entry name" value="GNAT_dom"/>
</dbReference>
<dbReference type="EMBL" id="JBDKWZ010000003">
    <property type="protein sequence ID" value="MEN7547615.1"/>
    <property type="molecule type" value="Genomic_DNA"/>
</dbReference>
<evidence type="ECO:0000313" key="3">
    <source>
        <dbReference type="EMBL" id="MEN7547615.1"/>
    </source>
</evidence>
<comment type="caution">
    <text evidence="3">The sequence shown here is derived from an EMBL/GenBank/DDBJ whole genome shotgun (WGS) entry which is preliminary data.</text>
</comment>
<accession>A0AAW9RX07</accession>
<dbReference type="RefSeq" id="WP_346820402.1">
    <property type="nucleotide sequence ID" value="NZ_JBDKWZ010000003.1"/>
</dbReference>
<feature type="domain" description="N-acetyltransferase" evidence="1">
    <location>
        <begin position="1"/>
        <end position="98"/>
    </location>
</feature>
<evidence type="ECO:0000313" key="4">
    <source>
        <dbReference type="Proteomes" id="UP001403385"/>
    </source>
</evidence>
<keyword evidence="4" id="KW-1185">Reference proteome</keyword>
<dbReference type="InterPro" id="IPR031165">
    <property type="entry name" value="GNAT_YJDJ"/>
</dbReference>
<organism evidence="3 4">
    <name type="scientific">Rapidithrix thailandica</name>
    <dbReference type="NCBI Taxonomy" id="413964"/>
    <lineage>
        <taxon>Bacteria</taxon>
        <taxon>Pseudomonadati</taxon>
        <taxon>Bacteroidota</taxon>
        <taxon>Cytophagia</taxon>
        <taxon>Cytophagales</taxon>
        <taxon>Flammeovirgaceae</taxon>
        <taxon>Rapidithrix</taxon>
    </lineage>
</organism>